<evidence type="ECO:0000313" key="2">
    <source>
        <dbReference type="Proteomes" id="UP001501788"/>
    </source>
</evidence>
<sequence length="213" mass="23485">MTPWMTTITGRDHYLTSPAALLYRNAPSIGEVAHALALINRFTGHTKRPYSVAEHSLLVCDIVRAQGLTASAQLAALLHDAHEALVGDVGTMHKQALGMAWVEFENLHAHLVREAFGIRTASQAYRAAIKAADLRALATERRDLTGYQPGSSRTWPVLDSPDAEVQPLQSIDLMAEPRCAMTWLHHRDAFVRRYEQLTATQPALDEPTTEALA</sequence>
<accession>A0ABP8L987</accession>
<dbReference type="Proteomes" id="UP001501788">
    <property type="component" value="Unassembled WGS sequence"/>
</dbReference>
<organism evidence="1 2">
    <name type="scientific">Acidovorax lacteus</name>
    <dbReference type="NCBI Taxonomy" id="1924988"/>
    <lineage>
        <taxon>Bacteria</taxon>
        <taxon>Pseudomonadati</taxon>
        <taxon>Pseudomonadota</taxon>
        <taxon>Betaproteobacteria</taxon>
        <taxon>Burkholderiales</taxon>
        <taxon>Comamonadaceae</taxon>
        <taxon>Acidovorax</taxon>
    </lineage>
</organism>
<name>A0ABP8L987_9BURK</name>
<dbReference type="SUPFAM" id="SSF109604">
    <property type="entry name" value="HD-domain/PDEase-like"/>
    <property type="match status" value="1"/>
</dbReference>
<proteinExistence type="predicted"/>
<keyword evidence="2" id="KW-1185">Reference proteome</keyword>
<dbReference type="RefSeq" id="WP_345063733.1">
    <property type="nucleotide sequence ID" value="NZ_BAABEX010000012.1"/>
</dbReference>
<dbReference type="Gene3D" id="1.10.3210.10">
    <property type="entry name" value="Hypothetical protein af1432"/>
    <property type="match status" value="1"/>
</dbReference>
<gene>
    <name evidence="1" type="ORF">GCM10023090_18380</name>
</gene>
<evidence type="ECO:0000313" key="1">
    <source>
        <dbReference type="EMBL" id="GAA4424598.1"/>
    </source>
</evidence>
<protein>
    <submittedName>
        <fullName evidence="1">Metal-dependent phosphohydrolase</fullName>
    </submittedName>
</protein>
<reference evidence="2" key="1">
    <citation type="journal article" date="2019" name="Int. J. Syst. Evol. Microbiol.">
        <title>The Global Catalogue of Microorganisms (GCM) 10K type strain sequencing project: providing services to taxonomists for standard genome sequencing and annotation.</title>
        <authorList>
            <consortium name="The Broad Institute Genomics Platform"/>
            <consortium name="The Broad Institute Genome Sequencing Center for Infectious Disease"/>
            <person name="Wu L."/>
            <person name="Ma J."/>
        </authorList>
    </citation>
    <scope>NUCLEOTIDE SEQUENCE [LARGE SCALE GENOMIC DNA]</scope>
    <source>
        <strain evidence="2">JCM 31890</strain>
    </source>
</reference>
<dbReference type="EMBL" id="BAABEX010000012">
    <property type="protein sequence ID" value="GAA4424598.1"/>
    <property type="molecule type" value="Genomic_DNA"/>
</dbReference>
<comment type="caution">
    <text evidence="1">The sequence shown here is derived from an EMBL/GenBank/DDBJ whole genome shotgun (WGS) entry which is preliminary data.</text>
</comment>